<evidence type="ECO:0000313" key="6">
    <source>
        <dbReference type="EMBL" id="QKJ25492.1"/>
    </source>
</evidence>
<dbReference type="RefSeq" id="WP_173493789.1">
    <property type="nucleotide sequence ID" value="NZ_CP054056.1"/>
</dbReference>
<reference evidence="6 7" key="1">
    <citation type="submission" date="2020-05" db="EMBL/GenBank/DDBJ databases">
        <title>Aquirufa sp. strain 15G-AUS-rot a new Aquirufa species.</title>
        <authorList>
            <person name="Pitt A."/>
            <person name="Hahn M.W."/>
        </authorList>
    </citation>
    <scope>NUCLEOTIDE SEQUENCE [LARGE SCALE GENOMIC DNA]</scope>
    <source>
        <strain evidence="6 7">15G-AUS-rot</strain>
    </source>
</reference>
<gene>
    <name evidence="6" type="ORF">HRU87_04770</name>
</gene>
<dbReference type="PANTHER" id="PTHR43133:SF39">
    <property type="entry name" value="SIMILAR TO RNA POLYMERASE SIGMA-E FACTOR"/>
    <property type="match status" value="1"/>
</dbReference>
<comment type="similarity">
    <text evidence="1">Belongs to the sigma-70 factor family. ECF subfamily.</text>
</comment>
<name>A0A7D4TKP2_9MICO</name>
<evidence type="ECO:0000259" key="5">
    <source>
        <dbReference type="Pfam" id="PF08281"/>
    </source>
</evidence>
<dbReference type="GO" id="GO:0016987">
    <property type="term" value="F:sigma factor activity"/>
    <property type="evidence" value="ECO:0007669"/>
    <property type="project" value="UniProtKB-KW"/>
</dbReference>
<dbReference type="InterPro" id="IPR036388">
    <property type="entry name" value="WH-like_DNA-bd_sf"/>
</dbReference>
<dbReference type="Proteomes" id="UP000501003">
    <property type="component" value="Chromosome"/>
</dbReference>
<evidence type="ECO:0000256" key="4">
    <source>
        <dbReference type="ARBA" id="ARBA00023163"/>
    </source>
</evidence>
<evidence type="ECO:0000313" key="7">
    <source>
        <dbReference type="Proteomes" id="UP000501003"/>
    </source>
</evidence>
<protein>
    <submittedName>
        <fullName evidence="6">Sigma-70 family RNA polymerase sigma factor</fullName>
    </submittedName>
</protein>
<dbReference type="SUPFAM" id="SSF88946">
    <property type="entry name" value="Sigma2 domain of RNA polymerase sigma factors"/>
    <property type="match status" value="1"/>
</dbReference>
<evidence type="ECO:0000256" key="2">
    <source>
        <dbReference type="ARBA" id="ARBA00023015"/>
    </source>
</evidence>
<feature type="domain" description="RNA polymerase sigma factor 70 region 4 type 2" evidence="5">
    <location>
        <begin position="108"/>
        <end position="151"/>
    </location>
</feature>
<dbReference type="EMBL" id="CP054056">
    <property type="protein sequence ID" value="QKJ25492.1"/>
    <property type="molecule type" value="Genomic_DNA"/>
</dbReference>
<dbReference type="AlphaFoldDB" id="A0A7D4TKP2"/>
<dbReference type="InterPro" id="IPR039425">
    <property type="entry name" value="RNA_pol_sigma-70-like"/>
</dbReference>
<accession>A0A7D4TKP2</accession>
<dbReference type="KEGG" id="aqg:HRU87_04770"/>
<dbReference type="GO" id="GO:0003677">
    <property type="term" value="F:DNA binding"/>
    <property type="evidence" value="ECO:0007669"/>
    <property type="project" value="InterPro"/>
</dbReference>
<dbReference type="PANTHER" id="PTHR43133">
    <property type="entry name" value="RNA POLYMERASE ECF-TYPE SIGMA FACTO"/>
    <property type="match status" value="1"/>
</dbReference>
<organism evidence="6 7">
    <name type="scientific">Aquiluna borgnonia</name>
    <dbReference type="NCBI Taxonomy" id="2499157"/>
    <lineage>
        <taxon>Bacteria</taxon>
        <taxon>Bacillati</taxon>
        <taxon>Actinomycetota</taxon>
        <taxon>Actinomycetes</taxon>
        <taxon>Micrococcales</taxon>
        <taxon>Microbacteriaceae</taxon>
        <taxon>Luna cluster</taxon>
        <taxon>Luna-1 subcluster</taxon>
        <taxon>Aquiluna</taxon>
    </lineage>
</organism>
<dbReference type="Pfam" id="PF08281">
    <property type="entry name" value="Sigma70_r4_2"/>
    <property type="match status" value="1"/>
</dbReference>
<sequence>MTEQEFNELFRAQQAELTRFTTRRAPVEDVEDLLSDLFALAWQKRDLIPRGLELPWLYKSARFLISNHNRKQAGRRIILSTLREPECAPSAESIALADVSLAAAWKRIAPREQEIISLWAFEGLEVAEIATVLGRSKNAIAIALSRAKSRLAQELEIENN</sequence>
<dbReference type="GO" id="GO:0006352">
    <property type="term" value="P:DNA-templated transcription initiation"/>
    <property type="evidence" value="ECO:0007669"/>
    <property type="project" value="InterPro"/>
</dbReference>
<keyword evidence="4" id="KW-0804">Transcription</keyword>
<keyword evidence="2" id="KW-0805">Transcription regulation</keyword>
<dbReference type="Gene3D" id="1.10.1740.10">
    <property type="match status" value="1"/>
</dbReference>
<dbReference type="SUPFAM" id="SSF88659">
    <property type="entry name" value="Sigma3 and sigma4 domains of RNA polymerase sigma factors"/>
    <property type="match status" value="1"/>
</dbReference>
<keyword evidence="7" id="KW-1185">Reference proteome</keyword>
<dbReference type="Gene3D" id="1.10.10.10">
    <property type="entry name" value="Winged helix-like DNA-binding domain superfamily/Winged helix DNA-binding domain"/>
    <property type="match status" value="1"/>
</dbReference>
<proteinExistence type="inferred from homology"/>
<dbReference type="InterPro" id="IPR013325">
    <property type="entry name" value="RNA_pol_sigma_r2"/>
</dbReference>
<dbReference type="InterPro" id="IPR013324">
    <property type="entry name" value="RNA_pol_sigma_r3/r4-like"/>
</dbReference>
<keyword evidence="3" id="KW-0731">Sigma factor</keyword>
<evidence type="ECO:0000256" key="3">
    <source>
        <dbReference type="ARBA" id="ARBA00023082"/>
    </source>
</evidence>
<dbReference type="InterPro" id="IPR013249">
    <property type="entry name" value="RNA_pol_sigma70_r4_t2"/>
</dbReference>
<evidence type="ECO:0000256" key="1">
    <source>
        <dbReference type="ARBA" id="ARBA00010641"/>
    </source>
</evidence>